<organism evidence="2 3">
    <name type="scientific">Angustibacter aerolatus</name>
    <dbReference type="NCBI Taxonomy" id="1162965"/>
    <lineage>
        <taxon>Bacteria</taxon>
        <taxon>Bacillati</taxon>
        <taxon>Actinomycetota</taxon>
        <taxon>Actinomycetes</taxon>
        <taxon>Kineosporiales</taxon>
        <taxon>Kineosporiaceae</taxon>
    </lineage>
</organism>
<feature type="compositionally biased region" description="Low complexity" evidence="1">
    <location>
        <begin position="81"/>
        <end position="93"/>
    </location>
</feature>
<proteinExistence type="predicted"/>
<feature type="compositionally biased region" description="Basic and acidic residues" evidence="1">
    <location>
        <begin position="94"/>
        <end position="106"/>
    </location>
</feature>
<keyword evidence="3" id="KW-1185">Reference proteome</keyword>
<feature type="region of interest" description="Disordered" evidence="1">
    <location>
        <begin position="81"/>
        <end position="106"/>
    </location>
</feature>
<accession>A0ABQ6JLG3</accession>
<dbReference type="Proteomes" id="UP001157017">
    <property type="component" value="Unassembled WGS sequence"/>
</dbReference>
<name>A0ABQ6JLG3_9ACTN</name>
<protein>
    <submittedName>
        <fullName evidence="2">Uncharacterized protein</fullName>
    </submittedName>
</protein>
<feature type="region of interest" description="Disordered" evidence="1">
    <location>
        <begin position="36"/>
        <end position="59"/>
    </location>
</feature>
<evidence type="ECO:0000313" key="2">
    <source>
        <dbReference type="EMBL" id="GMA89112.1"/>
    </source>
</evidence>
<dbReference type="EMBL" id="BSUZ01000001">
    <property type="protein sequence ID" value="GMA89112.1"/>
    <property type="molecule type" value="Genomic_DNA"/>
</dbReference>
<comment type="caution">
    <text evidence="2">The sequence shown here is derived from an EMBL/GenBank/DDBJ whole genome shotgun (WGS) entry which is preliminary data.</text>
</comment>
<evidence type="ECO:0000313" key="3">
    <source>
        <dbReference type="Proteomes" id="UP001157017"/>
    </source>
</evidence>
<evidence type="ECO:0000256" key="1">
    <source>
        <dbReference type="SAM" id="MobiDB-lite"/>
    </source>
</evidence>
<sequence length="106" mass="10781">MLVAAQVDLGVVAAVPGARAGDEQRRALPAPLVAAGGVARHQRGQQPVGERLPGGREPPALERVDDVLADQDVALHRVVGAGPAARPVAAARPGEGRPAVRPDDAE</sequence>
<gene>
    <name evidence="2" type="ORF">GCM10025868_43620</name>
</gene>
<reference evidence="3" key="1">
    <citation type="journal article" date="2019" name="Int. J. Syst. Evol. Microbiol.">
        <title>The Global Catalogue of Microorganisms (GCM) 10K type strain sequencing project: providing services to taxonomists for standard genome sequencing and annotation.</title>
        <authorList>
            <consortium name="The Broad Institute Genomics Platform"/>
            <consortium name="The Broad Institute Genome Sequencing Center for Infectious Disease"/>
            <person name="Wu L."/>
            <person name="Ma J."/>
        </authorList>
    </citation>
    <scope>NUCLEOTIDE SEQUENCE [LARGE SCALE GENOMIC DNA]</scope>
    <source>
        <strain evidence="3">NBRC 108730</strain>
    </source>
</reference>